<evidence type="ECO:0000313" key="3">
    <source>
        <dbReference type="EMBL" id="KAH0968080.1"/>
    </source>
</evidence>
<dbReference type="AlphaFoldDB" id="A0A9P8N764"/>
<gene>
    <name evidence="3" type="ORF">HRG_00722</name>
</gene>
<reference evidence="3" key="1">
    <citation type="submission" date="2021-09" db="EMBL/GenBank/DDBJ databases">
        <title>A high-quality genome of the endoparasitic fungus Hirsutella rhossiliensis with a comparison of Hirsutella genomes reveals transposable elements contributing to genome size variation.</title>
        <authorList>
            <person name="Lin R."/>
            <person name="Jiao Y."/>
            <person name="Sun X."/>
            <person name="Ling J."/>
            <person name="Xie B."/>
            <person name="Cheng X."/>
        </authorList>
    </citation>
    <scope>NUCLEOTIDE SEQUENCE</scope>
    <source>
        <strain evidence="3">HR02</strain>
    </source>
</reference>
<organism evidence="3 4">
    <name type="scientific">Hirsutella rhossiliensis</name>
    <dbReference type="NCBI Taxonomy" id="111463"/>
    <lineage>
        <taxon>Eukaryota</taxon>
        <taxon>Fungi</taxon>
        <taxon>Dikarya</taxon>
        <taxon>Ascomycota</taxon>
        <taxon>Pezizomycotina</taxon>
        <taxon>Sordariomycetes</taxon>
        <taxon>Hypocreomycetidae</taxon>
        <taxon>Hypocreales</taxon>
        <taxon>Ophiocordycipitaceae</taxon>
        <taxon>Hirsutella</taxon>
    </lineage>
</organism>
<feature type="chain" id="PRO_5040421248" evidence="2">
    <location>
        <begin position="21"/>
        <end position="642"/>
    </location>
</feature>
<dbReference type="GeneID" id="68349851"/>
<dbReference type="OrthoDB" id="4928207at2759"/>
<dbReference type="Proteomes" id="UP000824596">
    <property type="component" value="Unassembled WGS sequence"/>
</dbReference>
<dbReference type="RefSeq" id="XP_044725593.1">
    <property type="nucleotide sequence ID" value="XM_044859193.1"/>
</dbReference>
<comment type="caution">
    <text evidence="3">The sequence shown here is derived from an EMBL/GenBank/DDBJ whole genome shotgun (WGS) entry which is preliminary data.</text>
</comment>
<name>A0A9P8N764_9HYPO</name>
<evidence type="ECO:0000256" key="2">
    <source>
        <dbReference type="SAM" id="SignalP"/>
    </source>
</evidence>
<keyword evidence="2" id="KW-0732">Signal</keyword>
<keyword evidence="4" id="KW-1185">Reference proteome</keyword>
<protein>
    <submittedName>
        <fullName evidence="3">Uncharacterized protein</fullName>
    </submittedName>
</protein>
<proteinExistence type="predicted"/>
<feature type="region of interest" description="Disordered" evidence="1">
    <location>
        <begin position="578"/>
        <end position="597"/>
    </location>
</feature>
<sequence>MIASYATLVGTLATLQAVSAQQFKSNDVLQRLENRLEIGDECHSPQDTYVLSKAGQPTIPPCIAEQGISSACEALTQALIPQSDPKKAAANYKAYQQCLTGPGSSYREEIMGCLACKVQHNKLSKAQHDYYVKKWTAGLNAFAADAQPQTYVWNYVQGGIDWVEYKKLPTPNPSDKVSVKPVAEYYPQAPKVQGLGTFTHENRTYPEAALREQGLLPQEPVQRLDPVGMLIDAQVKAAPAAVNAQSESVVQPTTLVRLASGSKLSASTGTVARSSELSAVSSTAAPAGTSSKSAVVSGSVLPVVPGSVLPVVSSSRLSVFSNHTSAVAPLSDSAATTSHTGATGPTPVAASQTQSAVAVADINVAAATSASSNAEVLVQSCYRDTTILVKFGPGLHFSVVDVAGTIHAVAGAELRRIPASQAARRGLPDLSGCETCKQTVSLGSAARSSAVTNHPAGRVGQQVCAVFGDKSLPEQVRREKAQDIVHVAGEITVSAAAHVSANVGVAATFKDTPARPGRKQAAVDEIKTQGSASQKQAVAGEVLAQTEARVEAKLEAKVPANQKEAVVGQAQTQVEAQVEAKGPASQKQAAADESKAKVSVSQKEAVVGQIQTQAQAKAQLEAKLQAPAPAQVSADNAAADSC</sequence>
<dbReference type="EMBL" id="JAIZPD010000001">
    <property type="protein sequence ID" value="KAH0968080.1"/>
    <property type="molecule type" value="Genomic_DNA"/>
</dbReference>
<evidence type="ECO:0000313" key="4">
    <source>
        <dbReference type="Proteomes" id="UP000824596"/>
    </source>
</evidence>
<accession>A0A9P8N764</accession>
<evidence type="ECO:0000256" key="1">
    <source>
        <dbReference type="SAM" id="MobiDB-lite"/>
    </source>
</evidence>
<feature type="signal peptide" evidence="2">
    <location>
        <begin position="1"/>
        <end position="20"/>
    </location>
</feature>